<keyword evidence="2" id="KW-1185">Reference proteome</keyword>
<protein>
    <submittedName>
        <fullName evidence="1">Uncharacterized protein</fullName>
    </submittedName>
</protein>
<sequence length="122" mass="14293">MTEATPQHLLECFALVYYDLLKRPDFVLEVMKSNDVMDLIRFRSEGLQRREICFRSENSPILPELPKVTNNYRESFIATKSTRLCFLAQNLVLFTLRNTYGTKTFIIHLKKMSKIAQDIKVS</sequence>
<dbReference type="EMBL" id="BGPR01052945">
    <property type="protein sequence ID" value="GBO29765.1"/>
    <property type="molecule type" value="Genomic_DNA"/>
</dbReference>
<dbReference type="AlphaFoldDB" id="A0A4Y2VXX9"/>
<evidence type="ECO:0000313" key="2">
    <source>
        <dbReference type="Proteomes" id="UP000499080"/>
    </source>
</evidence>
<dbReference type="Proteomes" id="UP000499080">
    <property type="component" value="Unassembled WGS sequence"/>
</dbReference>
<evidence type="ECO:0000313" key="1">
    <source>
        <dbReference type="EMBL" id="GBO29765.1"/>
    </source>
</evidence>
<proteinExistence type="predicted"/>
<name>A0A4Y2VXX9_ARAVE</name>
<organism evidence="1 2">
    <name type="scientific">Araneus ventricosus</name>
    <name type="common">Orbweaver spider</name>
    <name type="synonym">Epeira ventricosa</name>
    <dbReference type="NCBI Taxonomy" id="182803"/>
    <lineage>
        <taxon>Eukaryota</taxon>
        <taxon>Metazoa</taxon>
        <taxon>Ecdysozoa</taxon>
        <taxon>Arthropoda</taxon>
        <taxon>Chelicerata</taxon>
        <taxon>Arachnida</taxon>
        <taxon>Araneae</taxon>
        <taxon>Araneomorphae</taxon>
        <taxon>Entelegynae</taxon>
        <taxon>Araneoidea</taxon>
        <taxon>Araneidae</taxon>
        <taxon>Araneus</taxon>
    </lineage>
</organism>
<accession>A0A4Y2VXX9</accession>
<gene>
    <name evidence="1" type="ORF">AVEN_38962_1</name>
</gene>
<reference evidence="1 2" key="1">
    <citation type="journal article" date="2019" name="Sci. Rep.">
        <title>Orb-weaving spider Araneus ventricosus genome elucidates the spidroin gene catalogue.</title>
        <authorList>
            <person name="Kono N."/>
            <person name="Nakamura H."/>
            <person name="Ohtoshi R."/>
            <person name="Moran D.A.P."/>
            <person name="Shinohara A."/>
            <person name="Yoshida Y."/>
            <person name="Fujiwara M."/>
            <person name="Mori M."/>
            <person name="Tomita M."/>
            <person name="Arakawa K."/>
        </authorList>
    </citation>
    <scope>NUCLEOTIDE SEQUENCE [LARGE SCALE GENOMIC DNA]</scope>
</reference>
<comment type="caution">
    <text evidence="1">The sequence shown here is derived from an EMBL/GenBank/DDBJ whole genome shotgun (WGS) entry which is preliminary data.</text>
</comment>